<evidence type="ECO:0000313" key="3">
    <source>
        <dbReference type="Proteomes" id="UP000001745"/>
    </source>
</evidence>
<proteinExistence type="predicted"/>
<evidence type="ECO:0000313" key="2">
    <source>
        <dbReference type="EMBL" id="EED23233.1"/>
    </source>
</evidence>
<gene>
    <name evidence="2" type="ORF">TSTA_066790</name>
</gene>
<feature type="region of interest" description="Disordered" evidence="1">
    <location>
        <begin position="1"/>
        <end position="24"/>
    </location>
</feature>
<dbReference type="InParanoid" id="B8LXF3"/>
<organism evidence="2 3">
    <name type="scientific">Talaromyces stipitatus (strain ATCC 10500 / CBS 375.48 / QM 6759 / NRRL 1006)</name>
    <name type="common">Penicillium stipitatum</name>
    <dbReference type="NCBI Taxonomy" id="441959"/>
    <lineage>
        <taxon>Eukaryota</taxon>
        <taxon>Fungi</taxon>
        <taxon>Dikarya</taxon>
        <taxon>Ascomycota</taxon>
        <taxon>Pezizomycotina</taxon>
        <taxon>Eurotiomycetes</taxon>
        <taxon>Eurotiomycetidae</taxon>
        <taxon>Eurotiales</taxon>
        <taxon>Trichocomaceae</taxon>
        <taxon>Talaromyces</taxon>
        <taxon>Talaromyces sect. Talaromyces</taxon>
    </lineage>
</organism>
<dbReference type="EMBL" id="EQ962652">
    <property type="protein sequence ID" value="EED23233.1"/>
    <property type="molecule type" value="Genomic_DNA"/>
</dbReference>
<name>B8LXF3_TALSN</name>
<protein>
    <submittedName>
        <fullName evidence="2">Uncharacterized protein</fullName>
    </submittedName>
</protein>
<keyword evidence="3" id="KW-1185">Reference proteome</keyword>
<dbReference type="GeneID" id="8101981"/>
<dbReference type="VEuPathDB" id="FungiDB:TSTA_066790"/>
<dbReference type="RefSeq" id="XP_002340620.1">
    <property type="nucleotide sequence ID" value="XM_002340579.1"/>
</dbReference>
<evidence type="ECO:0000256" key="1">
    <source>
        <dbReference type="SAM" id="MobiDB-lite"/>
    </source>
</evidence>
<dbReference type="Proteomes" id="UP000001745">
    <property type="component" value="Unassembled WGS sequence"/>
</dbReference>
<dbReference type="AlphaFoldDB" id="B8LXF3"/>
<sequence>MEETSIGVENPSNPNVGDRTARTSEQNGVYVEMAMGEKLLAGITVLCRGECAFPPLSFGDVVR</sequence>
<dbReference type="HOGENOM" id="CLU_2887380_0_0_1"/>
<accession>B8LXF3</accession>
<reference evidence="3" key="1">
    <citation type="journal article" date="2015" name="Genome Announc.">
        <title>Genome sequence of the AIDS-associated pathogen Penicillium marneffei (ATCC18224) and its near taxonomic relative Talaromyces stipitatus (ATCC10500).</title>
        <authorList>
            <person name="Nierman W.C."/>
            <person name="Fedorova-Abrams N.D."/>
            <person name="Andrianopoulos A."/>
        </authorList>
    </citation>
    <scope>NUCLEOTIDE SEQUENCE [LARGE SCALE GENOMIC DNA]</scope>
    <source>
        <strain evidence="3">ATCC 10500 / CBS 375.48 / QM 6759 / NRRL 1006</strain>
    </source>
</reference>